<dbReference type="Proteomes" id="UP000683417">
    <property type="component" value="Unassembled WGS sequence"/>
</dbReference>
<protein>
    <submittedName>
        <fullName evidence="1">BgTH12-03523</fullName>
    </submittedName>
</protein>
<evidence type="ECO:0000313" key="1">
    <source>
        <dbReference type="EMBL" id="CAD6499407.1"/>
    </source>
</evidence>
<proteinExistence type="predicted"/>
<name>A0A9W4CVZ8_BLUGR</name>
<comment type="caution">
    <text evidence="1">The sequence shown here is derived from an EMBL/GenBank/DDBJ whole genome shotgun (WGS) entry which is preliminary data.</text>
</comment>
<dbReference type="EMBL" id="CAJHIT010000002">
    <property type="protein sequence ID" value="CAD6499407.1"/>
    <property type="molecule type" value="Genomic_DNA"/>
</dbReference>
<evidence type="ECO:0000313" key="2">
    <source>
        <dbReference type="Proteomes" id="UP000683417"/>
    </source>
</evidence>
<organism evidence="1 2">
    <name type="scientific">Blumeria graminis f. sp. triticale</name>
    <dbReference type="NCBI Taxonomy" id="1689686"/>
    <lineage>
        <taxon>Eukaryota</taxon>
        <taxon>Fungi</taxon>
        <taxon>Dikarya</taxon>
        <taxon>Ascomycota</taxon>
        <taxon>Pezizomycotina</taxon>
        <taxon>Leotiomycetes</taxon>
        <taxon>Erysiphales</taxon>
        <taxon>Erysiphaceae</taxon>
        <taxon>Blumeria</taxon>
    </lineage>
</organism>
<gene>
    <name evidence="1" type="ORF">BGTH12_LOCUS765</name>
</gene>
<dbReference type="AlphaFoldDB" id="A0A9W4CVZ8"/>
<accession>A0A9W4CVZ8</accession>
<reference evidence="1" key="1">
    <citation type="submission" date="2020-10" db="EMBL/GenBank/DDBJ databases">
        <authorList>
            <person name="Muller C M."/>
        </authorList>
    </citation>
    <scope>NUCLEOTIDE SEQUENCE</scope>
    <source>
        <strain evidence="1">THUN-12</strain>
    </source>
</reference>
<sequence>MFVFYLSSVGAPMLTAPVASPLLLSN</sequence>